<dbReference type="InterPro" id="IPR029057">
    <property type="entry name" value="PRTase-like"/>
</dbReference>
<proteinExistence type="predicted"/>
<dbReference type="AlphaFoldDB" id="A0A1W2GII4"/>
<dbReference type="RefSeq" id="WP_084373554.1">
    <property type="nucleotide sequence ID" value="NZ_FWYF01000003.1"/>
</dbReference>
<dbReference type="STRING" id="692418.SAMN04488029_2904"/>
<name>A0A1W2GII4_REIFA</name>
<dbReference type="GO" id="GO:0016757">
    <property type="term" value="F:glycosyltransferase activity"/>
    <property type="evidence" value="ECO:0007669"/>
    <property type="project" value="UniProtKB-KW"/>
</dbReference>
<evidence type="ECO:0000259" key="1">
    <source>
        <dbReference type="Pfam" id="PF00156"/>
    </source>
</evidence>
<reference evidence="2 3" key="1">
    <citation type="submission" date="2017-04" db="EMBL/GenBank/DDBJ databases">
        <authorList>
            <person name="Afonso C.L."/>
            <person name="Miller P.J."/>
            <person name="Scott M.A."/>
            <person name="Spackman E."/>
            <person name="Goraichik I."/>
            <person name="Dimitrov K.M."/>
            <person name="Suarez D.L."/>
            <person name="Swayne D.E."/>
        </authorList>
    </citation>
    <scope>NUCLEOTIDE SEQUENCE [LARGE SCALE GENOMIC DNA]</scope>
    <source>
        <strain evidence="2 3">DSM 26133</strain>
    </source>
</reference>
<dbReference type="InterPro" id="IPR000836">
    <property type="entry name" value="PRTase_dom"/>
</dbReference>
<dbReference type="Pfam" id="PF00156">
    <property type="entry name" value="Pribosyltran"/>
    <property type="match status" value="1"/>
</dbReference>
<accession>A0A1W2GII4</accession>
<feature type="domain" description="Phosphoribosyltransferase" evidence="1">
    <location>
        <begin position="13"/>
        <end position="154"/>
    </location>
</feature>
<evidence type="ECO:0000313" key="3">
    <source>
        <dbReference type="Proteomes" id="UP000192472"/>
    </source>
</evidence>
<dbReference type="Gene3D" id="3.40.50.2020">
    <property type="match status" value="1"/>
</dbReference>
<dbReference type="OrthoDB" id="664757at2"/>
<protein>
    <submittedName>
        <fullName evidence="2">Pyrimidine operon attenuation protein / uracil phosphoribosyltransferase</fullName>
    </submittedName>
</protein>
<gene>
    <name evidence="2" type="ORF">SAMN04488029_2904</name>
</gene>
<dbReference type="CDD" id="cd06223">
    <property type="entry name" value="PRTases_typeI"/>
    <property type="match status" value="1"/>
</dbReference>
<keyword evidence="2" id="KW-0808">Transferase</keyword>
<keyword evidence="3" id="KW-1185">Reference proteome</keyword>
<dbReference type="SUPFAM" id="SSF53271">
    <property type="entry name" value="PRTase-like"/>
    <property type="match status" value="1"/>
</dbReference>
<sequence>MTKEKNLILNAIQIDQRIVRMAYEIYENNLDEKHLIMAGVSDNGFVFASMMSKELEKISPLKTSVVRVDINKEAPFMEEVHIDNLEEKQLTKKSIVLFDDVLNSGKTAAFALKAFLNTNIKKIEVCVMVNRSHKSFPIYPKYKGYELATSINEHVEVVLKGNDKGVYLF</sequence>
<dbReference type="Proteomes" id="UP000192472">
    <property type="component" value="Unassembled WGS sequence"/>
</dbReference>
<evidence type="ECO:0000313" key="2">
    <source>
        <dbReference type="EMBL" id="SMD36457.1"/>
    </source>
</evidence>
<dbReference type="InterPro" id="IPR050137">
    <property type="entry name" value="PyrR_bifunctional"/>
</dbReference>
<organism evidence="2 3">
    <name type="scientific">Reichenbachiella faecimaris</name>
    <dbReference type="NCBI Taxonomy" id="692418"/>
    <lineage>
        <taxon>Bacteria</taxon>
        <taxon>Pseudomonadati</taxon>
        <taxon>Bacteroidota</taxon>
        <taxon>Cytophagia</taxon>
        <taxon>Cytophagales</taxon>
        <taxon>Reichenbachiellaceae</taxon>
        <taxon>Reichenbachiella</taxon>
    </lineage>
</organism>
<dbReference type="EMBL" id="FWYF01000003">
    <property type="protein sequence ID" value="SMD36457.1"/>
    <property type="molecule type" value="Genomic_DNA"/>
</dbReference>
<keyword evidence="2" id="KW-0328">Glycosyltransferase</keyword>
<dbReference type="PANTHER" id="PTHR11608">
    <property type="entry name" value="BIFUNCTIONAL PROTEIN PYRR"/>
    <property type="match status" value="1"/>
</dbReference>
<dbReference type="PANTHER" id="PTHR11608:SF0">
    <property type="entry name" value="BIFUNCTIONAL PROTEIN PYRR"/>
    <property type="match status" value="1"/>
</dbReference>